<feature type="transmembrane region" description="Helical" evidence="9">
    <location>
        <begin position="199"/>
        <end position="221"/>
    </location>
</feature>
<feature type="transmembrane region" description="Helical" evidence="9">
    <location>
        <begin position="68"/>
        <end position="93"/>
    </location>
</feature>
<comment type="subcellular location">
    <subcellularLocation>
        <location evidence="1">Membrane</location>
        <topology evidence="1">Multi-pass membrane protein</topology>
    </subcellularLocation>
</comment>
<dbReference type="InterPro" id="IPR003663">
    <property type="entry name" value="Sugar/inositol_transpt"/>
</dbReference>
<dbReference type="PANTHER" id="PTHR48020:SF12">
    <property type="entry name" value="PROTON MYO-INOSITOL COTRANSPORTER"/>
    <property type="match status" value="1"/>
</dbReference>
<keyword evidence="6 9" id="KW-0472">Membrane</keyword>
<dbReference type="EMBL" id="MU006092">
    <property type="protein sequence ID" value="KAF2840637.1"/>
    <property type="molecule type" value="Genomic_DNA"/>
</dbReference>
<evidence type="ECO:0000313" key="12">
    <source>
        <dbReference type="Proteomes" id="UP000799429"/>
    </source>
</evidence>
<reference evidence="11" key="1">
    <citation type="journal article" date="2020" name="Stud. Mycol.">
        <title>101 Dothideomycetes genomes: a test case for predicting lifestyles and emergence of pathogens.</title>
        <authorList>
            <person name="Haridas S."/>
            <person name="Albert R."/>
            <person name="Binder M."/>
            <person name="Bloem J."/>
            <person name="Labutti K."/>
            <person name="Salamov A."/>
            <person name="Andreopoulos B."/>
            <person name="Baker S."/>
            <person name="Barry K."/>
            <person name="Bills G."/>
            <person name="Bluhm B."/>
            <person name="Cannon C."/>
            <person name="Castanera R."/>
            <person name="Culley D."/>
            <person name="Daum C."/>
            <person name="Ezra D."/>
            <person name="Gonzalez J."/>
            <person name="Henrissat B."/>
            <person name="Kuo A."/>
            <person name="Liang C."/>
            <person name="Lipzen A."/>
            <person name="Lutzoni F."/>
            <person name="Magnuson J."/>
            <person name="Mondo S."/>
            <person name="Nolan M."/>
            <person name="Ohm R."/>
            <person name="Pangilinan J."/>
            <person name="Park H.-J."/>
            <person name="Ramirez L."/>
            <person name="Alfaro M."/>
            <person name="Sun H."/>
            <person name="Tritt A."/>
            <person name="Yoshinaga Y."/>
            <person name="Zwiers L.-H."/>
            <person name="Turgeon B."/>
            <person name="Goodwin S."/>
            <person name="Spatafora J."/>
            <person name="Crous P."/>
            <person name="Grigoriev I."/>
        </authorList>
    </citation>
    <scope>NUCLEOTIDE SEQUENCE</scope>
    <source>
        <strain evidence="11">CBS 101060</strain>
    </source>
</reference>
<feature type="transmembrane region" description="Helical" evidence="9">
    <location>
        <begin position="534"/>
        <end position="552"/>
    </location>
</feature>
<evidence type="ECO:0000313" key="11">
    <source>
        <dbReference type="EMBL" id="KAF2840637.1"/>
    </source>
</evidence>
<evidence type="ECO:0000256" key="1">
    <source>
        <dbReference type="ARBA" id="ARBA00004141"/>
    </source>
</evidence>
<dbReference type="Gene3D" id="1.20.1250.20">
    <property type="entry name" value="MFS general substrate transporter like domains"/>
    <property type="match status" value="1"/>
</dbReference>
<evidence type="ECO:0000256" key="7">
    <source>
        <dbReference type="ARBA" id="ARBA00049119"/>
    </source>
</evidence>
<feature type="transmembrane region" description="Helical" evidence="9">
    <location>
        <begin position="113"/>
        <end position="133"/>
    </location>
</feature>
<evidence type="ECO:0000256" key="5">
    <source>
        <dbReference type="ARBA" id="ARBA00022989"/>
    </source>
</evidence>
<feature type="transmembrane region" description="Helical" evidence="9">
    <location>
        <begin position="140"/>
        <end position="159"/>
    </location>
</feature>
<evidence type="ECO:0000256" key="2">
    <source>
        <dbReference type="ARBA" id="ARBA00010992"/>
    </source>
</evidence>
<evidence type="ECO:0000256" key="3">
    <source>
        <dbReference type="ARBA" id="ARBA00022448"/>
    </source>
</evidence>
<dbReference type="GO" id="GO:1904679">
    <property type="term" value="P:myo-inositol import across plasma membrane"/>
    <property type="evidence" value="ECO:0007669"/>
    <property type="project" value="TreeGrafter"/>
</dbReference>
<dbReference type="Proteomes" id="UP000799429">
    <property type="component" value="Unassembled WGS sequence"/>
</dbReference>
<dbReference type="PANTHER" id="PTHR48020">
    <property type="entry name" value="PROTON MYO-INOSITOL COTRANSPORTER"/>
    <property type="match status" value="1"/>
</dbReference>
<comment type="catalytic activity">
    <reaction evidence="7">
        <text>myo-inositol(out) + H(+)(out) = myo-inositol(in) + H(+)(in)</text>
        <dbReference type="Rhea" id="RHEA:60364"/>
        <dbReference type="ChEBI" id="CHEBI:15378"/>
        <dbReference type="ChEBI" id="CHEBI:17268"/>
    </reaction>
</comment>
<dbReference type="FunFam" id="1.20.1250.20:FF:000073">
    <property type="entry name" value="MFS myo-inositol transporter, putative"/>
    <property type="match status" value="1"/>
</dbReference>
<evidence type="ECO:0000256" key="9">
    <source>
        <dbReference type="SAM" id="Phobius"/>
    </source>
</evidence>
<evidence type="ECO:0000259" key="10">
    <source>
        <dbReference type="PROSITE" id="PS50850"/>
    </source>
</evidence>
<evidence type="ECO:0000256" key="6">
    <source>
        <dbReference type="ARBA" id="ARBA00023136"/>
    </source>
</evidence>
<comment type="caution">
    <text evidence="11">The sequence shown here is derived from an EMBL/GenBank/DDBJ whole genome shotgun (WGS) entry which is preliminary data.</text>
</comment>
<dbReference type="InterPro" id="IPR020846">
    <property type="entry name" value="MFS_dom"/>
</dbReference>
<keyword evidence="12" id="KW-1185">Reference proteome</keyword>
<accession>A0A9P4SF18</accession>
<dbReference type="GO" id="GO:0016020">
    <property type="term" value="C:membrane"/>
    <property type="evidence" value="ECO:0007669"/>
    <property type="project" value="UniProtKB-SubCell"/>
</dbReference>
<feature type="transmembrane region" description="Helical" evidence="9">
    <location>
        <begin position="414"/>
        <end position="436"/>
    </location>
</feature>
<feature type="transmembrane region" description="Helical" evidence="9">
    <location>
        <begin position="227"/>
        <end position="246"/>
    </location>
</feature>
<feature type="region of interest" description="Disordered" evidence="8">
    <location>
        <begin position="1"/>
        <end position="20"/>
    </location>
</feature>
<protein>
    <submittedName>
        <fullName evidence="11">General substrate transporter</fullName>
    </submittedName>
</protein>
<dbReference type="AlphaFoldDB" id="A0A9P4SF18"/>
<feature type="transmembrane region" description="Helical" evidence="9">
    <location>
        <begin position="500"/>
        <end position="522"/>
    </location>
</feature>
<keyword evidence="4 9" id="KW-0812">Transmembrane</keyword>
<dbReference type="OrthoDB" id="6339427at2759"/>
<dbReference type="GO" id="GO:0005366">
    <property type="term" value="F:myo-inositol:proton symporter activity"/>
    <property type="evidence" value="ECO:0007669"/>
    <property type="project" value="TreeGrafter"/>
</dbReference>
<dbReference type="InterPro" id="IPR050814">
    <property type="entry name" value="Myo-inositol_Transporter"/>
</dbReference>
<feature type="transmembrane region" description="Helical" evidence="9">
    <location>
        <begin position="165"/>
        <end position="187"/>
    </location>
</feature>
<proteinExistence type="inferred from homology"/>
<evidence type="ECO:0000256" key="8">
    <source>
        <dbReference type="SAM" id="MobiDB-lite"/>
    </source>
</evidence>
<feature type="domain" description="Major facilitator superfamily (MFS) profile" evidence="10">
    <location>
        <begin position="72"/>
        <end position="556"/>
    </location>
</feature>
<dbReference type="InterPro" id="IPR036259">
    <property type="entry name" value="MFS_trans_sf"/>
</dbReference>
<organism evidence="11 12">
    <name type="scientific">Patellaria atrata CBS 101060</name>
    <dbReference type="NCBI Taxonomy" id="1346257"/>
    <lineage>
        <taxon>Eukaryota</taxon>
        <taxon>Fungi</taxon>
        <taxon>Dikarya</taxon>
        <taxon>Ascomycota</taxon>
        <taxon>Pezizomycotina</taxon>
        <taxon>Dothideomycetes</taxon>
        <taxon>Dothideomycetes incertae sedis</taxon>
        <taxon>Patellariales</taxon>
        <taxon>Patellariaceae</taxon>
        <taxon>Patellaria</taxon>
    </lineage>
</organism>
<evidence type="ECO:0000256" key="4">
    <source>
        <dbReference type="ARBA" id="ARBA00022692"/>
    </source>
</evidence>
<dbReference type="Pfam" id="PF00083">
    <property type="entry name" value="Sugar_tr"/>
    <property type="match status" value="1"/>
</dbReference>
<keyword evidence="5 9" id="KW-1133">Transmembrane helix</keyword>
<name>A0A9P4SF18_9PEZI</name>
<dbReference type="SUPFAM" id="SSF103473">
    <property type="entry name" value="MFS general substrate transporter"/>
    <property type="match status" value="1"/>
</dbReference>
<feature type="transmembrane region" description="Helical" evidence="9">
    <location>
        <begin position="387"/>
        <end position="407"/>
    </location>
</feature>
<dbReference type="InterPro" id="IPR005828">
    <property type="entry name" value="MFS_sugar_transport-like"/>
</dbReference>
<gene>
    <name evidence="11" type="ORF">M501DRAFT_623918</name>
</gene>
<feature type="transmembrane region" description="Helical" evidence="9">
    <location>
        <begin position="362"/>
        <end position="381"/>
    </location>
</feature>
<feature type="transmembrane region" description="Helical" evidence="9">
    <location>
        <begin position="468"/>
        <end position="488"/>
    </location>
</feature>
<dbReference type="PROSITE" id="PS00216">
    <property type="entry name" value="SUGAR_TRANSPORT_1"/>
    <property type="match status" value="1"/>
</dbReference>
<dbReference type="PROSITE" id="PS50850">
    <property type="entry name" value="MFS"/>
    <property type="match status" value="1"/>
</dbReference>
<keyword evidence="3" id="KW-0813">Transport</keyword>
<comment type="similarity">
    <text evidence="2">Belongs to the major facilitator superfamily. Sugar transporter (TC 2.A.1.1) family.</text>
</comment>
<dbReference type="InterPro" id="IPR005829">
    <property type="entry name" value="Sugar_transporter_CS"/>
</dbReference>
<dbReference type="PRINTS" id="PR00171">
    <property type="entry name" value="SUGRTRNSPORT"/>
</dbReference>
<sequence>MPTSDDPAEEPLIQPQISDLEHSGTLPALSRATSNYSRHARPGLSRTTSSYRDGEEVDESAIRTAGTFVWALTLCAGISGVLFGYDTGVISSALVTIKNSLSNRALTTLDKSLITSSTSLFALLASPIAGLLADSYGRKPVVLVADVLFVTGSLIQALAHEVWTMVLGRSVVGLAVGAASFVVPLYISELSPSPIRGRLVTISALLITFGQVVAYLVGYFLSTTDDGWRWMVGLGAVPAALQFMLLGKLPETPRWLVKAGRTDMAHRVLRKVYGLHGGHEVRNARRDGRKRERVVEGVLRRVEREVEEEEEIHASRETVDTKSGSWRGRVQTVRWSFHELLDVGASRRALVIACVLQGLQQLCGFNSLMYFSATIFLLAGFSTPTLTALSIAGTNFAFTLVAFSLIDRVGRRRILLSSIPVMVLGLVGAAVAFSFLDLGFGGGEGDGEGVGSLDGGTATGGDRAAKPLLLTLLLYVAAYATGLGTVPWQQSELFPLPTRALGSALATATNWGSNFLVGLTFLPLMEALGPSATMALYALVCAAGWAVVWGIYPETAGLGLEEVRGVLEGGWGVRESVRGFGERRGRDGGKRAGRRCI</sequence>
<dbReference type="PROSITE" id="PS00217">
    <property type="entry name" value="SUGAR_TRANSPORT_2"/>
    <property type="match status" value="1"/>
</dbReference>